<keyword evidence="2" id="KW-1185">Reference proteome</keyword>
<proteinExistence type="predicted"/>
<keyword evidence="1" id="KW-0418">Kinase</keyword>
<dbReference type="GO" id="GO:0016301">
    <property type="term" value="F:kinase activity"/>
    <property type="evidence" value="ECO:0007669"/>
    <property type="project" value="UniProtKB-KW"/>
</dbReference>
<dbReference type="EMBL" id="CP026538">
    <property type="protein sequence ID" value="QAZ66039.1"/>
    <property type="molecule type" value="Genomic_DNA"/>
</dbReference>
<dbReference type="SUPFAM" id="SSF55781">
    <property type="entry name" value="GAF domain-like"/>
    <property type="match status" value="1"/>
</dbReference>
<protein>
    <submittedName>
        <fullName evidence="1">Histidine kinase</fullName>
    </submittedName>
</protein>
<dbReference type="Proteomes" id="UP000293296">
    <property type="component" value="Chromosome"/>
</dbReference>
<accession>A0A4P6HXP9</accession>
<name>A0A4P6HXP9_9BACT</name>
<dbReference type="Gene3D" id="3.30.450.40">
    <property type="match status" value="1"/>
</dbReference>
<dbReference type="OrthoDB" id="5441134at2"/>
<sequence length="427" mass="47734">MTLKADCCPIATPLLLTASDPREHLLNIIGSAPEAVRRAVCDLLLSIKTSLDVLPLTPQLDDTDRPVTDWESLLGVLTAIRLELDRLKVTKIEGLRKANPGLVQLEHRFGLAKKAHEKAKLMLEIFYELINAGQDFQTADEILEQSAEVLLKELKADLYVCRLRDESGHWVNIAANTHTGRATPIFVKFMEEALPHHPVMRSVANPRMLFVRSNNLLGPERGGESIDCVPYLEGYRCRLSFFLRGPDEKAFGLIMLYSKKANYFDRYETDFLADCARIVSLTVGRQLEVGRDALAKAAGGMAHVGNNVLAIMKNGAELILEDYEDFLDHEDEIGTTLISEAMQLVPGPWPLHAEAAMRHLIGLTIERMEVEKKMQYVNLIVENVNRLKGAIANLLKAVENPILMPYIGGEEVLDLEPEDNPDYDQTS</sequence>
<keyword evidence="1" id="KW-0808">Transferase</keyword>
<gene>
    <name evidence="1" type="ORF">C3Y92_01785</name>
</gene>
<dbReference type="KEGG" id="dcb:C3Y92_01785"/>
<reference evidence="1 2" key="1">
    <citation type="submission" date="2018-02" db="EMBL/GenBank/DDBJ databases">
        <title>Genome sequence of Desulfovibrio carbinolicus DSM 3852.</title>
        <authorList>
            <person name="Wilbanks E."/>
            <person name="Skennerton C.T."/>
            <person name="Orphan V.J."/>
        </authorList>
    </citation>
    <scope>NUCLEOTIDE SEQUENCE [LARGE SCALE GENOMIC DNA]</scope>
    <source>
        <strain evidence="1 2">DSM 3852</strain>
    </source>
</reference>
<evidence type="ECO:0000313" key="2">
    <source>
        <dbReference type="Proteomes" id="UP000293296"/>
    </source>
</evidence>
<dbReference type="RefSeq" id="WP_129348934.1">
    <property type="nucleotide sequence ID" value="NZ_CP026538.1"/>
</dbReference>
<organism evidence="1 2">
    <name type="scientific">Solidesulfovibrio carbinolicus</name>
    <dbReference type="NCBI Taxonomy" id="296842"/>
    <lineage>
        <taxon>Bacteria</taxon>
        <taxon>Pseudomonadati</taxon>
        <taxon>Thermodesulfobacteriota</taxon>
        <taxon>Desulfovibrionia</taxon>
        <taxon>Desulfovibrionales</taxon>
        <taxon>Desulfovibrionaceae</taxon>
        <taxon>Solidesulfovibrio</taxon>
    </lineage>
</organism>
<dbReference type="InterPro" id="IPR029016">
    <property type="entry name" value="GAF-like_dom_sf"/>
</dbReference>
<evidence type="ECO:0000313" key="1">
    <source>
        <dbReference type="EMBL" id="QAZ66039.1"/>
    </source>
</evidence>
<dbReference type="AlphaFoldDB" id="A0A4P6HXP9"/>